<sequence length="87" mass="8982">MNAVGKGIMAFFGGVGVLMVLVGREFEDRGGQAGDAASVFVLIGMIWTGVALLLLALFVLVGRSTARNAARQAEQLRDPTEGSDGSA</sequence>
<organism evidence="2 3">
    <name type="scientific">Aeromicrobium panaciterrae</name>
    <dbReference type="NCBI Taxonomy" id="363861"/>
    <lineage>
        <taxon>Bacteria</taxon>
        <taxon>Bacillati</taxon>
        <taxon>Actinomycetota</taxon>
        <taxon>Actinomycetes</taxon>
        <taxon>Propionibacteriales</taxon>
        <taxon>Nocardioidaceae</taxon>
        <taxon>Aeromicrobium</taxon>
    </lineage>
</organism>
<gene>
    <name evidence="2" type="ORF">J2X11_001836</name>
</gene>
<evidence type="ECO:0008006" key="4">
    <source>
        <dbReference type="Google" id="ProtNLM"/>
    </source>
</evidence>
<keyword evidence="3" id="KW-1185">Reference proteome</keyword>
<keyword evidence="1" id="KW-0472">Membrane</keyword>
<evidence type="ECO:0000313" key="3">
    <source>
        <dbReference type="Proteomes" id="UP001257739"/>
    </source>
</evidence>
<accession>A0ABU1UP92</accession>
<dbReference type="RefSeq" id="WP_309969896.1">
    <property type="nucleotide sequence ID" value="NZ_JAVDWH010000001.1"/>
</dbReference>
<protein>
    <recommendedName>
        <fullName evidence="4">CcmD family protein</fullName>
    </recommendedName>
</protein>
<keyword evidence="1" id="KW-0812">Transmembrane</keyword>
<comment type="caution">
    <text evidence="2">The sequence shown here is derived from an EMBL/GenBank/DDBJ whole genome shotgun (WGS) entry which is preliminary data.</text>
</comment>
<feature type="transmembrane region" description="Helical" evidence="1">
    <location>
        <begin position="7"/>
        <end position="24"/>
    </location>
</feature>
<reference evidence="2 3" key="1">
    <citation type="submission" date="2023-07" db="EMBL/GenBank/DDBJ databases">
        <title>Sorghum-associated microbial communities from plants grown in Nebraska, USA.</title>
        <authorList>
            <person name="Schachtman D."/>
        </authorList>
    </citation>
    <scope>NUCLEOTIDE SEQUENCE [LARGE SCALE GENOMIC DNA]</scope>
    <source>
        <strain evidence="2 3">BE248</strain>
    </source>
</reference>
<evidence type="ECO:0000313" key="2">
    <source>
        <dbReference type="EMBL" id="MDR7086997.1"/>
    </source>
</evidence>
<name>A0ABU1UP92_9ACTN</name>
<dbReference type="EMBL" id="JAVDWH010000001">
    <property type="protein sequence ID" value="MDR7086997.1"/>
    <property type="molecule type" value="Genomic_DNA"/>
</dbReference>
<keyword evidence="1" id="KW-1133">Transmembrane helix</keyword>
<dbReference type="Proteomes" id="UP001257739">
    <property type="component" value="Unassembled WGS sequence"/>
</dbReference>
<evidence type="ECO:0000256" key="1">
    <source>
        <dbReference type="SAM" id="Phobius"/>
    </source>
</evidence>
<feature type="transmembrane region" description="Helical" evidence="1">
    <location>
        <begin position="36"/>
        <end position="61"/>
    </location>
</feature>
<proteinExistence type="predicted"/>